<feature type="domain" description="N-acetyltransferase" evidence="4">
    <location>
        <begin position="8"/>
        <end position="163"/>
    </location>
</feature>
<dbReference type="InterPro" id="IPR016181">
    <property type="entry name" value="Acyl_CoA_acyltransferase"/>
</dbReference>
<comment type="caution">
    <text evidence="5">The sequence shown here is derived from an EMBL/GenBank/DDBJ whole genome shotgun (WGS) entry which is preliminary data.</text>
</comment>
<keyword evidence="6" id="KW-1185">Reference proteome</keyword>
<keyword evidence="1" id="KW-0808">Transferase</keyword>
<dbReference type="Gene3D" id="3.40.630.30">
    <property type="match status" value="1"/>
</dbReference>
<dbReference type="Proteomes" id="UP001330749">
    <property type="component" value="Unassembled WGS sequence"/>
</dbReference>
<organism evidence="5 6">
    <name type="scientific">Bacillus xiapuensis</name>
    <dbReference type="NCBI Taxonomy" id="2014075"/>
    <lineage>
        <taxon>Bacteria</taxon>
        <taxon>Bacillati</taxon>
        <taxon>Bacillota</taxon>
        <taxon>Bacilli</taxon>
        <taxon>Bacillales</taxon>
        <taxon>Bacillaceae</taxon>
        <taxon>Bacillus</taxon>
    </lineage>
</organism>
<dbReference type="RefSeq" id="WP_327967738.1">
    <property type="nucleotide sequence ID" value="NZ_JARMQG010000112.1"/>
</dbReference>
<dbReference type="PANTHER" id="PTHR43792:SF8">
    <property type="entry name" value="[RIBOSOMAL PROTEIN US5]-ALANINE N-ACETYLTRANSFERASE"/>
    <property type="match status" value="1"/>
</dbReference>
<dbReference type="SUPFAM" id="SSF55729">
    <property type="entry name" value="Acyl-CoA N-acyltransferases (Nat)"/>
    <property type="match status" value="1"/>
</dbReference>
<dbReference type="PROSITE" id="PS51186">
    <property type="entry name" value="GNAT"/>
    <property type="match status" value="1"/>
</dbReference>
<dbReference type="PANTHER" id="PTHR43792">
    <property type="entry name" value="GNAT FAMILY, PUTATIVE (AFU_ORTHOLOGUE AFUA_3G00765)-RELATED-RELATED"/>
    <property type="match status" value="1"/>
</dbReference>
<evidence type="ECO:0000313" key="5">
    <source>
        <dbReference type="EMBL" id="MED3562782.1"/>
    </source>
</evidence>
<gene>
    <name evidence="5" type="ORF">P4447_09970</name>
</gene>
<protein>
    <submittedName>
        <fullName evidence="5">GNAT family N-acetyltransferase</fullName>
    </submittedName>
</protein>
<dbReference type="EMBL" id="JARMQG010000112">
    <property type="protein sequence ID" value="MED3562782.1"/>
    <property type="molecule type" value="Genomic_DNA"/>
</dbReference>
<dbReference type="InterPro" id="IPR051531">
    <property type="entry name" value="N-acetyltransferase"/>
</dbReference>
<evidence type="ECO:0000313" key="6">
    <source>
        <dbReference type="Proteomes" id="UP001330749"/>
    </source>
</evidence>
<dbReference type="Pfam" id="PF13302">
    <property type="entry name" value="Acetyltransf_3"/>
    <property type="match status" value="1"/>
</dbReference>
<dbReference type="CDD" id="cd04301">
    <property type="entry name" value="NAT_SF"/>
    <property type="match status" value="1"/>
</dbReference>
<reference evidence="5 6" key="1">
    <citation type="submission" date="2023-03" db="EMBL/GenBank/DDBJ databases">
        <title>Bacillus Genome Sequencing.</title>
        <authorList>
            <person name="Dunlap C."/>
        </authorList>
    </citation>
    <scope>NUCLEOTIDE SEQUENCE [LARGE SCALE GENOMIC DNA]</scope>
    <source>
        <strain evidence="5 6">B-14544</strain>
    </source>
</reference>
<evidence type="ECO:0000256" key="1">
    <source>
        <dbReference type="ARBA" id="ARBA00022679"/>
    </source>
</evidence>
<evidence type="ECO:0000259" key="4">
    <source>
        <dbReference type="PROSITE" id="PS51186"/>
    </source>
</evidence>
<dbReference type="InterPro" id="IPR000182">
    <property type="entry name" value="GNAT_dom"/>
</dbReference>
<evidence type="ECO:0000256" key="3">
    <source>
        <dbReference type="ARBA" id="ARBA00038502"/>
    </source>
</evidence>
<name>A0ABU6NA82_9BACI</name>
<comment type="similarity">
    <text evidence="3">Belongs to the acetyltransferase family. RimJ subfamily.</text>
</comment>
<proteinExistence type="inferred from homology"/>
<sequence length="170" mass="19693">MEARNHIVQIKPWEDNDLDLLFLLNAPEMMQHLGGPESKEQILIRHKRYLELSNRGCMFSIKLLPELEPVGSVGYWQTTWNNENVYETGWSVLPSYQGKGIATKAVELAIVEASSENKYKYIHAFPSIDNPASNAICRKLDFQFISECEFEYPPGSFMWCNNWRYNLIGQ</sequence>
<keyword evidence="2" id="KW-0012">Acyltransferase</keyword>
<evidence type="ECO:0000256" key="2">
    <source>
        <dbReference type="ARBA" id="ARBA00023315"/>
    </source>
</evidence>
<accession>A0ABU6NA82</accession>